<evidence type="ECO:0000313" key="2">
    <source>
        <dbReference type="EMBL" id="MDQ0169153.1"/>
    </source>
</evidence>
<keyword evidence="3" id="KW-1185">Reference proteome</keyword>
<dbReference type="RefSeq" id="WP_307212948.1">
    <property type="nucleotide sequence ID" value="NZ_JAUSTI010000001.1"/>
</dbReference>
<dbReference type="Gene3D" id="1.10.260.40">
    <property type="entry name" value="lambda repressor-like DNA-binding domains"/>
    <property type="match status" value="1"/>
</dbReference>
<dbReference type="PROSITE" id="PS50943">
    <property type="entry name" value="HTH_CROC1"/>
    <property type="match status" value="1"/>
</dbReference>
<feature type="domain" description="HTH cro/C1-type" evidence="1">
    <location>
        <begin position="15"/>
        <end position="69"/>
    </location>
</feature>
<dbReference type="InterPro" id="IPR001387">
    <property type="entry name" value="Cro/C1-type_HTH"/>
</dbReference>
<protein>
    <submittedName>
        <fullName evidence="2">Transcriptional regulator with XRE-family HTH domain</fullName>
    </submittedName>
</protein>
<dbReference type="Pfam" id="PF01381">
    <property type="entry name" value="HTH_3"/>
    <property type="match status" value="1"/>
</dbReference>
<gene>
    <name evidence="2" type="ORF">J2T19_000590</name>
</gene>
<dbReference type="EMBL" id="JAUSTI010000001">
    <property type="protein sequence ID" value="MDQ0169153.1"/>
    <property type="molecule type" value="Genomic_DNA"/>
</dbReference>
<dbReference type="SMART" id="SM00530">
    <property type="entry name" value="HTH_XRE"/>
    <property type="match status" value="1"/>
</dbReference>
<evidence type="ECO:0000313" key="3">
    <source>
        <dbReference type="Proteomes" id="UP001233836"/>
    </source>
</evidence>
<dbReference type="CDD" id="cd00093">
    <property type="entry name" value="HTH_XRE"/>
    <property type="match status" value="1"/>
</dbReference>
<evidence type="ECO:0000259" key="1">
    <source>
        <dbReference type="PROSITE" id="PS50943"/>
    </source>
</evidence>
<dbReference type="Proteomes" id="UP001233836">
    <property type="component" value="Unassembled WGS sequence"/>
</dbReference>
<comment type="caution">
    <text evidence="2">The sequence shown here is derived from an EMBL/GenBank/DDBJ whole genome shotgun (WGS) entry which is preliminary data.</text>
</comment>
<dbReference type="SUPFAM" id="SSF47413">
    <property type="entry name" value="lambda repressor-like DNA-binding domains"/>
    <property type="match status" value="1"/>
</dbReference>
<accession>A0ABT9W7C2</accession>
<dbReference type="InterPro" id="IPR010982">
    <property type="entry name" value="Lambda_DNA-bd_dom_sf"/>
</dbReference>
<reference evidence="2 3" key="1">
    <citation type="submission" date="2023-07" db="EMBL/GenBank/DDBJ databases">
        <title>Sorghum-associated microbial communities from plants grown in Nebraska, USA.</title>
        <authorList>
            <person name="Schachtman D."/>
        </authorList>
    </citation>
    <scope>NUCLEOTIDE SEQUENCE [LARGE SCALE GENOMIC DNA]</scope>
    <source>
        <strain evidence="2 3">DS1314</strain>
    </source>
</reference>
<name>A0ABT9W7C2_9BACL</name>
<organism evidence="2 3">
    <name type="scientific">Paenibacillus tundrae</name>
    <dbReference type="NCBI Taxonomy" id="528187"/>
    <lineage>
        <taxon>Bacteria</taxon>
        <taxon>Bacillati</taxon>
        <taxon>Bacillota</taxon>
        <taxon>Bacilli</taxon>
        <taxon>Bacillales</taxon>
        <taxon>Paenibacillaceae</taxon>
        <taxon>Paenibacillus</taxon>
    </lineage>
</organism>
<proteinExistence type="predicted"/>
<sequence>MIGADGISIAQKLTLKEARENFGYTVEEAANKTGISASRIRKLEKDASSAAIDEFVKLCTYYGTGYNHVYAGDATDVHSARQAVRRTDFHHITLITQLKYRLSELSEIVDTDAMYSRDEISNGIREVFQELHEYEAILLKPFLDNPKNICVGGKAV</sequence>